<keyword evidence="5 7" id="KW-0472">Membrane</keyword>
<feature type="region of interest" description="Disordered" evidence="6">
    <location>
        <begin position="392"/>
        <end position="415"/>
    </location>
</feature>
<dbReference type="InterPro" id="IPR001851">
    <property type="entry name" value="ABC_transp_permease"/>
</dbReference>
<dbReference type="EMBL" id="QEKK01000012">
    <property type="protein sequence ID" value="PVY46972.1"/>
    <property type="molecule type" value="Genomic_DNA"/>
</dbReference>
<reference evidence="10" key="2">
    <citation type="submission" date="2015-04" db="EMBL/GenBank/DDBJ databases">
        <title>A butyrogenic pathway from the amino acid lysine in a human gut commensal.</title>
        <authorList>
            <person name="de Vos W.M."/>
            <person name="Bui N.T.P."/>
            <person name="Plugge C.M."/>
            <person name="Ritari J."/>
        </authorList>
    </citation>
    <scope>NUCLEOTIDE SEQUENCE [LARGE SCALE GENOMIC DNA]</scope>
    <source>
        <strain evidence="10">AF211</strain>
    </source>
</reference>
<protein>
    <submittedName>
        <fullName evidence="8">ABC transporter, permease protein</fullName>
    </submittedName>
    <submittedName>
        <fullName evidence="9">Simple sugar transport system permease protein</fullName>
    </submittedName>
</protein>
<feature type="transmembrane region" description="Helical" evidence="7">
    <location>
        <begin position="21"/>
        <end position="41"/>
    </location>
</feature>
<name>A0A0S2W5T3_9FIRM</name>
<reference evidence="9 11" key="3">
    <citation type="submission" date="2018-04" db="EMBL/GenBank/DDBJ databases">
        <title>Genomic Encyclopedia of Type Strains, Phase IV (KMG-IV): sequencing the most valuable type-strain genomes for metagenomic binning, comparative biology and taxonomic classification.</title>
        <authorList>
            <person name="Goeker M."/>
        </authorList>
    </citation>
    <scope>NUCLEOTIDE SEQUENCE [LARGE SCALE GENOMIC DNA]</scope>
    <source>
        <strain evidence="9 11">DSM 26588</strain>
    </source>
</reference>
<evidence type="ECO:0000313" key="8">
    <source>
        <dbReference type="EMBL" id="ALP94694.1"/>
    </source>
</evidence>
<dbReference type="GO" id="GO:0022857">
    <property type="term" value="F:transmembrane transporter activity"/>
    <property type="evidence" value="ECO:0007669"/>
    <property type="project" value="InterPro"/>
</dbReference>
<feature type="transmembrane region" description="Helical" evidence="7">
    <location>
        <begin position="84"/>
        <end position="102"/>
    </location>
</feature>
<dbReference type="CDD" id="cd06580">
    <property type="entry name" value="TM_PBP1_transp_TpRbsC_like"/>
    <property type="match status" value="1"/>
</dbReference>
<organism evidence="8 10">
    <name type="scientific">Intestinimonas butyriciproducens</name>
    <dbReference type="NCBI Taxonomy" id="1297617"/>
    <lineage>
        <taxon>Bacteria</taxon>
        <taxon>Bacillati</taxon>
        <taxon>Bacillota</taxon>
        <taxon>Clostridia</taxon>
        <taxon>Eubacteriales</taxon>
        <taxon>Intestinimonas</taxon>
    </lineage>
</organism>
<feature type="transmembrane region" description="Helical" evidence="7">
    <location>
        <begin position="362"/>
        <end position="381"/>
    </location>
</feature>
<feature type="transmembrane region" description="Helical" evidence="7">
    <location>
        <begin position="137"/>
        <end position="157"/>
    </location>
</feature>
<feature type="transmembrane region" description="Helical" evidence="7">
    <location>
        <begin position="277"/>
        <end position="297"/>
    </location>
</feature>
<dbReference type="RefSeq" id="WP_033118195.1">
    <property type="nucleotide sequence ID" value="NZ_CALICV010000092.1"/>
</dbReference>
<dbReference type="GeneID" id="93228558"/>
<evidence type="ECO:0000313" key="9">
    <source>
        <dbReference type="EMBL" id="PVY46972.1"/>
    </source>
</evidence>
<evidence type="ECO:0000256" key="5">
    <source>
        <dbReference type="ARBA" id="ARBA00023136"/>
    </source>
</evidence>
<proteinExistence type="predicted"/>
<dbReference type="OrthoDB" id="45037at2"/>
<evidence type="ECO:0000256" key="2">
    <source>
        <dbReference type="ARBA" id="ARBA00022475"/>
    </source>
</evidence>
<evidence type="ECO:0000256" key="3">
    <source>
        <dbReference type="ARBA" id="ARBA00022692"/>
    </source>
</evidence>
<reference evidence="8 10" key="1">
    <citation type="journal article" date="2015" name="Nat. Commun.">
        <title>Production of butyrate from lysine and the Amadori product fructoselysine by a human gut commensal.</title>
        <authorList>
            <person name="Bui T.P."/>
            <person name="Ritari J."/>
            <person name="Boeren S."/>
            <person name="de Waard P."/>
            <person name="Plugge C.M."/>
            <person name="de Vos W.M."/>
        </authorList>
    </citation>
    <scope>NUCLEOTIDE SEQUENCE [LARGE SCALE GENOMIC DNA]</scope>
    <source>
        <strain evidence="8 10">AF211</strain>
    </source>
</reference>
<dbReference type="EMBL" id="CP011307">
    <property type="protein sequence ID" value="ALP94694.1"/>
    <property type="molecule type" value="Genomic_DNA"/>
</dbReference>
<dbReference type="STRING" id="1297617.IB211_02303c"/>
<keyword evidence="3 7" id="KW-0812">Transmembrane</keyword>
<feature type="transmembrane region" description="Helical" evidence="7">
    <location>
        <begin position="114"/>
        <end position="131"/>
    </location>
</feature>
<dbReference type="AlphaFoldDB" id="A0A0S2W5T3"/>
<gene>
    <name evidence="9" type="ORF">C7373_11227</name>
    <name evidence="8" type="ORF">IB211_02303c</name>
</gene>
<dbReference type="PANTHER" id="PTHR47089:SF1">
    <property type="entry name" value="GUANOSINE ABC TRANSPORTER PERMEASE PROTEIN NUPP"/>
    <property type="match status" value="1"/>
</dbReference>
<keyword evidence="9" id="KW-0762">Sugar transport</keyword>
<dbReference type="Proteomes" id="UP000064844">
    <property type="component" value="Chromosome"/>
</dbReference>
<dbReference type="Pfam" id="PF02653">
    <property type="entry name" value="BPD_transp_2"/>
    <property type="match status" value="1"/>
</dbReference>
<evidence type="ECO:0000256" key="7">
    <source>
        <dbReference type="SAM" id="Phobius"/>
    </source>
</evidence>
<dbReference type="Proteomes" id="UP000245778">
    <property type="component" value="Unassembled WGS sequence"/>
</dbReference>
<evidence type="ECO:0000313" key="10">
    <source>
        <dbReference type="Proteomes" id="UP000064844"/>
    </source>
</evidence>
<feature type="compositionally biased region" description="Low complexity" evidence="6">
    <location>
        <begin position="392"/>
        <end position="403"/>
    </location>
</feature>
<dbReference type="GO" id="GO:0005886">
    <property type="term" value="C:plasma membrane"/>
    <property type="evidence" value="ECO:0007669"/>
    <property type="project" value="UniProtKB-SubCell"/>
</dbReference>
<dbReference type="PANTHER" id="PTHR47089">
    <property type="entry name" value="ABC TRANSPORTER, PERMEASE PROTEIN"/>
    <property type="match status" value="1"/>
</dbReference>
<keyword evidence="9" id="KW-0813">Transport</keyword>
<comment type="subcellular location">
    <subcellularLocation>
        <location evidence="1">Cell membrane</location>
        <topology evidence="1">Multi-pass membrane protein</topology>
    </subcellularLocation>
</comment>
<dbReference type="KEGG" id="ibu:IB211_02303c"/>
<feature type="transmembrane region" description="Helical" evidence="7">
    <location>
        <begin position="169"/>
        <end position="188"/>
    </location>
</feature>
<feature type="transmembrane region" description="Helical" evidence="7">
    <location>
        <begin position="330"/>
        <end position="350"/>
    </location>
</feature>
<evidence type="ECO:0000313" key="11">
    <source>
        <dbReference type="Proteomes" id="UP000245778"/>
    </source>
</evidence>
<accession>A0A0S2W5T3</accession>
<keyword evidence="4 7" id="KW-1133">Transmembrane helix</keyword>
<sequence>MKQKLSSLYGRDGTKAVLASLISILIGLAVGSVIILIVGLANPALGLSSAWDGIRLVFGGLVSTGRDAAGSLTFGFNPTNMGNMLFRATPLILTGLSVAVAFKTGLFNIGAPGQYLMGTAATLMIALGIPSETVPAWLIWALAFVGGILAGALWGCLPGLVKAFLNINEVLACIMTNWIAANLVTWMFDGSQFRNVVENTKSGYIYKTSFNGVETAKLGLNKLFPNSQVNGGIVIAVVIAVLVYILMSKTTLGYQLKACGSNRHAARYAGINDKRNIVLSMAIAGGLSGAAAALYYLSGNTEFFWSTYQSLPAIGFNGIPVALLAANNPIAVIFTGCFMSMLDIVGLQLTNLTAYNEYITDVIIATIVYLSAFSLLIRMLLDGRKKRKKAIAAQAGGTDTGAGPSSGAQEGGEQA</sequence>
<dbReference type="eggNOG" id="COG4603">
    <property type="taxonomic scope" value="Bacteria"/>
</dbReference>
<evidence type="ECO:0000256" key="1">
    <source>
        <dbReference type="ARBA" id="ARBA00004651"/>
    </source>
</evidence>
<feature type="transmembrane region" description="Helical" evidence="7">
    <location>
        <begin position="229"/>
        <end position="247"/>
    </location>
</feature>
<keyword evidence="2" id="KW-1003">Cell membrane</keyword>
<feature type="transmembrane region" description="Helical" evidence="7">
    <location>
        <begin position="303"/>
        <end position="323"/>
    </location>
</feature>
<evidence type="ECO:0000256" key="6">
    <source>
        <dbReference type="SAM" id="MobiDB-lite"/>
    </source>
</evidence>
<evidence type="ECO:0000256" key="4">
    <source>
        <dbReference type="ARBA" id="ARBA00022989"/>
    </source>
</evidence>
<keyword evidence="10" id="KW-1185">Reference proteome</keyword>